<dbReference type="Gene3D" id="3.40.50.300">
    <property type="entry name" value="P-loop containing nucleotide triphosphate hydrolases"/>
    <property type="match status" value="1"/>
</dbReference>
<sequence length="243" mass="26161">MLIAIWGRDGIGKSTLSDALGGLLAKRSVTAILDTDLTQPTLPMRANGKKLSADTSLGKAISGGVTGDIAHYLHHHPHRKGLFYAGLTDTDEYMTYEIGLEAKNAAQDFICQCAGLADTVILDLSGQRTDPFIPCALARAQKVIVLIAPDVQGVCWFNAVKPLLEAMNAQGRVLPVAAMVDRHAIDAVEKALNLRFTAELPYVRELRQIQDTGADPLDGTTRAAARYAKQVRKLCALLKEVGT</sequence>
<proteinExistence type="predicted"/>
<gene>
    <name evidence="1" type="ORF">SDC9_82423</name>
</gene>
<name>A0A644Z5H3_9ZZZZ</name>
<comment type="caution">
    <text evidence="1">The sequence shown here is derived from an EMBL/GenBank/DDBJ whole genome shotgun (WGS) entry which is preliminary data.</text>
</comment>
<accession>A0A644Z5H3</accession>
<dbReference type="AlphaFoldDB" id="A0A644Z5H3"/>
<dbReference type="EMBL" id="VSSQ01007411">
    <property type="protein sequence ID" value="MPM35829.1"/>
    <property type="molecule type" value="Genomic_DNA"/>
</dbReference>
<evidence type="ECO:0000313" key="1">
    <source>
        <dbReference type="EMBL" id="MPM35829.1"/>
    </source>
</evidence>
<dbReference type="SUPFAM" id="SSF52540">
    <property type="entry name" value="P-loop containing nucleoside triphosphate hydrolases"/>
    <property type="match status" value="1"/>
</dbReference>
<organism evidence="1">
    <name type="scientific">bioreactor metagenome</name>
    <dbReference type="NCBI Taxonomy" id="1076179"/>
    <lineage>
        <taxon>unclassified sequences</taxon>
        <taxon>metagenomes</taxon>
        <taxon>ecological metagenomes</taxon>
    </lineage>
</organism>
<evidence type="ECO:0008006" key="2">
    <source>
        <dbReference type="Google" id="ProtNLM"/>
    </source>
</evidence>
<protein>
    <recommendedName>
        <fullName evidence="2">CobQ/CobB/MinD/ParA nucleotide binding domain-containing protein</fullName>
    </recommendedName>
</protein>
<reference evidence="1" key="1">
    <citation type="submission" date="2019-08" db="EMBL/GenBank/DDBJ databases">
        <authorList>
            <person name="Kucharzyk K."/>
            <person name="Murdoch R.W."/>
            <person name="Higgins S."/>
            <person name="Loffler F."/>
        </authorList>
    </citation>
    <scope>NUCLEOTIDE SEQUENCE</scope>
</reference>
<dbReference type="InterPro" id="IPR027417">
    <property type="entry name" value="P-loop_NTPase"/>
</dbReference>